<reference evidence="2" key="1">
    <citation type="submission" date="2020-02" db="EMBL/GenBank/DDBJ databases">
        <authorList>
            <person name="Meier V. D."/>
        </authorList>
    </citation>
    <scope>NUCLEOTIDE SEQUENCE</scope>
    <source>
        <strain evidence="2">AVDCRST_MAG66</strain>
    </source>
</reference>
<feature type="compositionally biased region" description="Basic residues" evidence="1">
    <location>
        <begin position="262"/>
        <end position="277"/>
    </location>
</feature>
<feature type="non-terminal residue" evidence="2">
    <location>
        <position position="397"/>
    </location>
</feature>
<gene>
    <name evidence="2" type="ORF">AVDCRST_MAG66-348</name>
</gene>
<evidence type="ECO:0000313" key="2">
    <source>
        <dbReference type="EMBL" id="CAA9381252.1"/>
    </source>
</evidence>
<feature type="compositionally biased region" description="Low complexity" evidence="1">
    <location>
        <begin position="20"/>
        <end position="30"/>
    </location>
</feature>
<name>A0A6J4N8R8_9PSEU</name>
<dbReference type="AlphaFoldDB" id="A0A6J4N8R8"/>
<evidence type="ECO:0000256" key="1">
    <source>
        <dbReference type="SAM" id="MobiDB-lite"/>
    </source>
</evidence>
<sequence>DTRRQSDTGARGSGTRRRAGAAAPRGAARATEGHRPVSVGRRLPGDGLPPRRPLAAQPGGSAVPARPGLQRLRGVDHRRGARSAVVAPGVRRGRCRAGRGLHRTRRRAGASHGPPARRRPSGPRRPGAAVHVDLRPRRQGLPEAPVRQGHAAGPARRAAVRLQRDQPPVRRAHAFQQAVPRRLPRGARARPRPAAGGSRRRVLRLPAGALAVHGRPRARGVGDRDGQRPRPAVVPGRGQAVRRRCLRQPRSGGRLETLRAGAHQRRRRAHGGRRRPGRQLGGAHAPSARRHRQPGAVTAQAPGDRGLRGEAPDGHVRRHPQPGGRLPGGEAARGSALGDRPAGRHPDPAGPDGRRSAGTADQLGLRHLRHGPAVLRRPRSGARVAAVPGAPPDHGGV</sequence>
<feature type="compositionally biased region" description="Basic residues" evidence="1">
    <location>
        <begin position="91"/>
        <end position="122"/>
    </location>
</feature>
<proteinExistence type="predicted"/>
<feature type="compositionally biased region" description="Basic residues" evidence="1">
    <location>
        <begin position="366"/>
        <end position="380"/>
    </location>
</feature>
<feature type="compositionally biased region" description="Basic residues" evidence="1">
    <location>
        <begin position="182"/>
        <end position="191"/>
    </location>
</feature>
<accession>A0A6J4N8R8</accession>
<feature type="compositionally biased region" description="Basic and acidic residues" evidence="1">
    <location>
        <begin position="305"/>
        <end position="315"/>
    </location>
</feature>
<feature type="region of interest" description="Disordered" evidence="1">
    <location>
        <begin position="1"/>
        <end position="397"/>
    </location>
</feature>
<feature type="compositionally biased region" description="Basic and acidic residues" evidence="1">
    <location>
        <begin position="341"/>
        <end position="355"/>
    </location>
</feature>
<dbReference type="EMBL" id="CADCUS010000045">
    <property type="protein sequence ID" value="CAA9381252.1"/>
    <property type="molecule type" value="Genomic_DNA"/>
</dbReference>
<feature type="non-terminal residue" evidence="2">
    <location>
        <position position="1"/>
    </location>
</feature>
<protein>
    <submittedName>
        <fullName evidence="2">Uncharacterized protein</fullName>
    </submittedName>
</protein>
<organism evidence="2">
    <name type="scientific">uncultured Pseudonocardia sp</name>
    <dbReference type="NCBI Taxonomy" id="211455"/>
    <lineage>
        <taxon>Bacteria</taxon>
        <taxon>Bacillati</taxon>
        <taxon>Actinomycetota</taxon>
        <taxon>Actinomycetes</taxon>
        <taxon>Pseudonocardiales</taxon>
        <taxon>Pseudonocardiaceae</taxon>
        <taxon>Pseudonocardia</taxon>
        <taxon>environmental samples</taxon>
    </lineage>
</organism>